<accession>A0AC58TPK9</accession>
<evidence type="ECO:0000313" key="2">
    <source>
        <dbReference type="RefSeq" id="XP_075099162.1"/>
    </source>
</evidence>
<name>A0AC58TPK9_TOBAC</name>
<reference evidence="2" key="2">
    <citation type="submission" date="2025-08" db="UniProtKB">
        <authorList>
            <consortium name="RefSeq"/>
        </authorList>
    </citation>
    <scope>IDENTIFICATION</scope>
    <source>
        <tissue evidence="2">Leaf</tissue>
    </source>
</reference>
<keyword evidence="1" id="KW-1185">Reference proteome</keyword>
<gene>
    <name evidence="2" type="primary">LOC142176026</name>
</gene>
<sequence length="866" mass="99517">MTIKLVVGEGTLNVVSAYAPQAGLDEDIKRCFWEGLDEIVRSIPPSEMLFIGGDFNGHIGSSAGGYTEVHGGFGYGERNGGGIALLDFAKAFDLVIANSSFTKRDEHLVTYQSSVANTQIDYLLLRRCDRRLCEDCKVIPGETLSTQHRLLVMDICIRIRRKKRSVQRCPRIRWGALTKDKAKELEGRLSAMGAWRSGGDANTMWSTTADCIRKAAREVLGISTGRNGGHKGDWWWNAAVQGKVEAKKAAYLRLVGSTNEEEKRENSQRYKVAKKEAKIAVTEAKTTAFARLYEELRNKGGEKKLFRLAKSRERITRDLDQVRCIKDDDGKVLVGDDQIKRRWQTYIHKLLSEEGDQDIRPGESRNADSHHELSNCREIEIDEVMEAMHKMRGGRATGPDEIPVELWRCVGRAGLEWLTALFSVIFKTNRMPEEWRWSTMVPLYKNKGDVQSCNNYRGIKLLSHTMKVWERVVEMRVRRTVSISDNQFGFMPGRSTTEAIHLIRRMVEQYRDRKKDLHMVFIDLEKAYDKVPREVLWRCLEDKGVPIDYIRVIKDMYDGAKTRVRTVGGDSEHFLVITGLHQGSALSPFLFALVMDALTHHIQGEVPWCMLFADDIILIDETRVGVNERLEIWRHALESKGFKLSRTKTEYLECKFGVEPTEAGVEVRLDSQVIPKRGSFKYLGSVIQGIGEIDEDVTHRIGVGWMKWRLASGVLCDKKVPPLLKGKFYRAVVRPAMLYRTECWPVKNSHVQKMKVAEMRMLRWMCGHTRMDKIRNEDIREKVGVAPIEDKMREARLRWFGHIQRRSTDAPVRRCERLAVVDMRRGRGRPKKYWGEVIRQDMARLRITEDMALNRELWRSSIKVVG</sequence>
<reference evidence="1" key="1">
    <citation type="journal article" date="2014" name="Nat. Commun.">
        <title>The tobacco genome sequence and its comparison with those of tomato and potato.</title>
        <authorList>
            <person name="Sierro N."/>
            <person name="Battey J.N."/>
            <person name="Ouadi S."/>
            <person name="Bakaher N."/>
            <person name="Bovet L."/>
            <person name="Willig A."/>
            <person name="Goepfert S."/>
            <person name="Peitsch M.C."/>
            <person name="Ivanov N.V."/>
        </authorList>
    </citation>
    <scope>NUCLEOTIDE SEQUENCE [LARGE SCALE GENOMIC DNA]</scope>
</reference>
<organism evidence="1 2">
    <name type="scientific">Nicotiana tabacum</name>
    <name type="common">Common tobacco</name>
    <dbReference type="NCBI Taxonomy" id="4097"/>
    <lineage>
        <taxon>Eukaryota</taxon>
        <taxon>Viridiplantae</taxon>
        <taxon>Streptophyta</taxon>
        <taxon>Embryophyta</taxon>
        <taxon>Tracheophyta</taxon>
        <taxon>Spermatophyta</taxon>
        <taxon>Magnoliopsida</taxon>
        <taxon>eudicotyledons</taxon>
        <taxon>Gunneridae</taxon>
        <taxon>Pentapetalae</taxon>
        <taxon>asterids</taxon>
        <taxon>lamiids</taxon>
        <taxon>Solanales</taxon>
        <taxon>Solanaceae</taxon>
        <taxon>Nicotianoideae</taxon>
        <taxon>Nicotianeae</taxon>
        <taxon>Nicotiana</taxon>
    </lineage>
</organism>
<evidence type="ECO:0000313" key="1">
    <source>
        <dbReference type="Proteomes" id="UP000790787"/>
    </source>
</evidence>
<proteinExistence type="predicted"/>
<dbReference type="Proteomes" id="UP000790787">
    <property type="component" value="Chromosome 22"/>
</dbReference>
<dbReference type="RefSeq" id="XP_075099162.1">
    <property type="nucleotide sequence ID" value="XM_075243061.1"/>
</dbReference>
<protein>
    <submittedName>
        <fullName evidence="2">Uncharacterized protein LOC142176026</fullName>
    </submittedName>
</protein>